<dbReference type="EMBL" id="QEAM01000295">
    <property type="protein sequence ID" value="TPX41932.1"/>
    <property type="molecule type" value="Genomic_DNA"/>
</dbReference>
<accession>A0A507CRY2</accession>
<name>A0A507CRY2_9FUNG</name>
<keyword evidence="5 8" id="KW-0472">Membrane</keyword>
<keyword evidence="12" id="KW-1185">Reference proteome</keyword>
<dbReference type="AlphaFoldDB" id="A0A507CRY2"/>
<feature type="transmembrane region" description="Helical" evidence="8">
    <location>
        <begin position="212"/>
        <end position="231"/>
    </location>
</feature>
<evidence type="ECO:0000313" key="10">
    <source>
        <dbReference type="EMBL" id="TPX40225.1"/>
    </source>
</evidence>
<dbReference type="InterPro" id="IPR025256">
    <property type="entry name" value="TM7S3/TM198-like_dom"/>
</dbReference>
<evidence type="ECO:0000256" key="3">
    <source>
        <dbReference type="ARBA" id="ARBA00022692"/>
    </source>
</evidence>
<evidence type="ECO:0000313" key="12">
    <source>
        <dbReference type="Proteomes" id="UP000317494"/>
    </source>
</evidence>
<dbReference type="STRING" id="286115.A0A507CRY2"/>
<evidence type="ECO:0000313" key="11">
    <source>
        <dbReference type="EMBL" id="TPX41932.1"/>
    </source>
</evidence>
<dbReference type="Pfam" id="PF13886">
    <property type="entry name" value="TM7S3_TM198"/>
    <property type="match status" value="1"/>
</dbReference>
<dbReference type="VEuPathDB" id="FungiDB:SeMB42_g06082"/>
<feature type="transmembrane region" description="Helical" evidence="8">
    <location>
        <begin position="187"/>
        <end position="205"/>
    </location>
</feature>
<sequence length="374" mass="40325">MGVWHRAAESAQLNNRPPRPTRTHEATEEACSSFQLEPHAFQLPHIHYAYLYTTTFAIYSVANTSTGISTMLPTITISRTSLLPPTNILLSILLFCIGLLNATPLPQYAQNPLDQAAGTTANVISDITAQGIVFGILLIVAGLILAFFGYRLFNLILFLAGAYAGGLIAYIILLNSEPNGGYANRDTIIIVVVLVVALISGLLTLCVWRIGLTILGGLMGLALGFFILSWVSGGTIQSQVGRIILLVVLSLLGSMLIHWITRPLIITSTAIIGAYSFIAGVDIFAQTGFSLAAQQFINDRNGLNLSSFAVGPRMYGTLAGFVVTALVGAVFQFAQTRTHTWNQPKGFVRYPHYGSHHNQAAAAQSPTAKSSFWR</sequence>
<evidence type="ECO:0000256" key="5">
    <source>
        <dbReference type="ARBA" id="ARBA00023136"/>
    </source>
</evidence>
<dbReference type="EMBL" id="QEAN01000321">
    <property type="protein sequence ID" value="TPX40225.1"/>
    <property type="molecule type" value="Genomic_DNA"/>
</dbReference>
<dbReference type="PANTHER" id="PTHR31247">
    <property type="entry name" value="TRANSMEMBRANE PROTEIN 198 FAMILY MEMBER"/>
    <property type="match status" value="1"/>
</dbReference>
<gene>
    <name evidence="11" type="ORF">SeLEV6574_g05846</name>
    <name evidence="10" type="ORF">SeMB42_g06082</name>
</gene>
<reference evidence="12 13" key="1">
    <citation type="journal article" date="2019" name="Sci. Rep.">
        <title>Comparative genomics of chytrid fungi reveal insights into the obligate biotrophic and pathogenic lifestyle of Synchytrium endobioticum.</title>
        <authorList>
            <person name="van de Vossenberg B.T.L.H."/>
            <person name="Warris S."/>
            <person name="Nguyen H.D.T."/>
            <person name="van Gent-Pelzer M.P.E."/>
            <person name="Joly D.L."/>
            <person name="van de Geest H.C."/>
            <person name="Bonants P.J.M."/>
            <person name="Smith D.S."/>
            <person name="Levesque C.A."/>
            <person name="van der Lee T.A.J."/>
        </authorList>
    </citation>
    <scope>NUCLEOTIDE SEQUENCE [LARGE SCALE GENOMIC DNA]</scope>
    <source>
        <strain evidence="11 13">LEV6574</strain>
        <strain evidence="10 12">MB42</strain>
    </source>
</reference>
<feature type="transmembrane region" description="Helical" evidence="8">
    <location>
        <begin position="314"/>
        <end position="334"/>
    </location>
</feature>
<feature type="transmembrane region" description="Helical" evidence="8">
    <location>
        <begin position="127"/>
        <end position="148"/>
    </location>
</feature>
<evidence type="ECO:0000259" key="9">
    <source>
        <dbReference type="Pfam" id="PF13886"/>
    </source>
</evidence>
<comment type="subcellular location">
    <subcellularLocation>
        <location evidence="1">Membrane</location>
        <topology evidence="1">Multi-pass membrane protein</topology>
    </subcellularLocation>
</comment>
<dbReference type="OrthoDB" id="2129101at2759"/>
<feature type="transmembrane region" description="Helical" evidence="8">
    <location>
        <begin position="243"/>
        <end position="260"/>
    </location>
</feature>
<feature type="transmembrane region" description="Helical" evidence="8">
    <location>
        <begin position="272"/>
        <end position="294"/>
    </location>
</feature>
<comment type="similarity">
    <text evidence="2">Belongs to the TMEM198 family.</text>
</comment>
<evidence type="ECO:0000256" key="7">
    <source>
        <dbReference type="SAM" id="MobiDB-lite"/>
    </source>
</evidence>
<feature type="region of interest" description="Disordered" evidence="7">
    <location>
        <begin position="1"/>
        <end position="24"/>
    </location>
</feature>
<feature type="transmembrane region" description="Helical" evidence="8">
    <location>
        <begin position="88"/>
        <end position="107"/>
    </location>
</feature>
<dbReference type="Proteomes" id="UP000317494">
    <property type="component" value="Unassembled WGS sequence"/>
</dbReference>
<evidence type="ECO:0000256" key="1">
    <source>
        <dbReference type="ARBA" id="ARBA00004141"/>
    </source>
</evidence>
<protein>
    <recommendedName>
        <fullName evidence="6">Transmembrane protein 198</fullName>
    </recommendedName>
</protein>
<evidence type="ECO:0000256" key="4">
    <source>
        <dbReference type="ARBA" id="ARBA00022989"/>
    </source>
</evidence>
<evidence type="ECO:0000256" key="8">
    <source>
        <dbReference type="SAM" id="Phobius"/>
    </source>
</evidence>
<evidence type="ECO:0000256" key="6">
    <source>
        <dbReference type="ARBA" id="ARBA00049737"/>
    </source>
</evidence>
<dbReference type="InterPro" id="IPR040236">
    <property type="entry name" value="TMEM198"/>
</dbReference>
<evidence type="ECO:0000313" key="13">
    <source>
        <dbReference type="Proteomes" id="UP000320475"/>
    </source>
</evidence>
<dbReference type="GO" id="GO:0005886">
    <property type="term" value="C:plasma membrane"/>
    <property type="evidence" value="ECO:0007669"/>
    <property type="project" value="TreeGrafter"/>
</dbReference>
<feature type="transmembrane region" description="Helical" evidence="8">
    <location>
        <begin position="155"/>
        <end position="175"/>
    </location>
</feature>
<keyword evidence="3 8" id="KW-0812">Transmembrane</keyword>
<comment type="caution">
    <text evidence="11">The sequence shown here is derived from an EMBL/GenBank/DDBJ whole genome shotgun (WGS) entry which is preliminary data.</text>
</comment>
<evidence type="ECO:0000256" key="2">
    <source>
        <dbReference type="ARBA" id="ARBA00006244"/>
    </source>
</evidence>
<dbReference type="Proteomes" id="UP000320475">
    <property type="component" value="Unassembled WGS sequence"/>
</dbReference>
<keyword evidence="4 8" id="KW-1133">Transmembrane helix</keyword>
<proteinExistence type="inferred from homology"/>
<dbReference type="PANTHER" id="PTHR31247:SF5">
    <property type="entry name" value="DUF4203 DOMAIN-CONTAINING PROTEIN"/>
    <property type="match status" value="1"/>
</dbReference>
<feature type="domain" description="TM7S3/TM198-like" evidence="9">
    <location>
        <begin position="135"/>
        <end position="333"/>
    </location>
</feature>
<organism evidence="11 13">
    <name type="scientific">Synchytrium endobioticum</name>
    <dbReference type="NCBI Taxonomy" id="286115"/>
    <lineage>
        <taxon>Eukaryota</taxon>
        <taxon>Fungi</taxon>
        <taxon>Fungi incertae sedis</taxon>
        <taxon>Chytridiomycota</taxon>
        <taxon>Chytridiomycota incertae sedis</taxon>
        <taxon>Chytridiomycetes</taxon>
        <taxon>Synchytriales</taxon>
        <taxon>Synchytriaceae</taxon>
        <taxon>Synchytrium</taxon>
    </lineage>
</organism>